<evidence type="ECO:0000313" key="2">
    <source>
        <dbReference type="EMBL" id="KAG2397968.1"/>
    </source>
</evidence>
<proteinExistence type="predicted"/>
<evidence type="ECO:0000313" key="3">
    <source>
        <dbReference type="Proteomes" id="UP000743370"/>
    </source>
</evidence>
<dbReference type="EMBL" id="JABFOF010000005">
    <property type="protein sequence ID" value="KAG2397968.1"/>
    <property type="molecule type" value="Genomic_DNA"/>
</dbReference>
<gene>
    <name evidence="2" type="ORF">HKW66_Vig0137960</name>
</gene>
<feature type="transmembrane region" description="Helical" evidence="1">
    <location>
        <begin position="95"/>
        <end position="115"/>
    </location>
</feature>
<evidence type="ECO:0000256" key="1">
    <source>
        <dbReference type="SAM" id="Phobius"/>
    </source>
</evidence>
<accession>A0A8T0KEZ2</accession>
<protein>
    <submittedName>
        <fullName evidence="2">Uncharacterized protein</fullName>
    </submittedName>
</protein>
<reference evidence="2 3" key="1">
    <citation type="submission" date="2020-05" db="EMBL/GenBank/DDBJ databases">
        <title>Vigna angularis (adzuki bean) Var. LongXiaoDou No. 4 denovo assembly.</title>
        <authorList>
            <person name="Xiang H."/>
        </authorList>
    </citation>
    <scope>NUCLEOTIDE SEQUENCE [LARGE SCALE GENOMIC DNA]</scope>
    <source>
        <tissue evidence="2">Leaf</tissue>
    </source>
</reference>
<comment type="caution">
    <text evidence="2">The sequence shown here is derived from an EMBL/GenBank/DDBJ whole genome shotgun (WGS) entry which is preliminary data.</text>
</comment>
<feature type="transmembrane region" description="Helical" evidence="1">
    <location>
        <begin position="12"/>
        <end position="32"/>
    </location>
</feature>
<dbReference type="Proteomes" id="UP000743370">
    <property type="component" value="Unassembled WGS sequence"/>
</dbReference>
<keyword evidence="1" id="KW-0812">Transmembrane</keyword>
<organism evidence="2 3">
    <name type="scientific">Phaseolus angularis</name>
    <name type="common">Azuki bean</name>
    <name type="synonym">Vigna angularis</name>
    <dbReference type="NCBI Taxonomy" id="3914"/>
    <lineage>
        <taxon>Eukaryota</taxon>
        <taxon>Viridiplantae</taxon>
        <taxon>Streptophyta</taxon>
        <taxon>Embryophyta</taxon>
        <taxon>Tracheophyta</taxon>
        <taxon>Spermatophyta</taxon>
        <taxon>Magnoliopsida</taxon>
        <taxon>eudicotyledons</taxon>
        <taxon>Gunneridae</taxon>
        <taxon>Pentapetalae</taxon>
        <taxon>rosids</taxon>
        <taxon>fabids</taxon>
        <taxon>Fabales</taxon>
        <taxon>Fabaceae</taxon>
        <taxon>Papilionoideae</taxon>
        <taxon>50 kb inversion clade</taxon>
        <taxon>NPAAA clade</taxon>
        <taxon>indigoferoid/millettioid clade</taxon>
        <taxon>Phaseoleae</taxon>
        <taxon>Vigna</taxon>
    </lineage>
</organism>
<sequence length="133" mass="15507">MLYDIFESGMRGIYMALVWITLLPKLNGLRLFGSGEKQGIMNHVVLSYTSLSEMEIFMEVWVLKTYIQWLHLYNAIHCDNSLHDKSSPTARKNETLFVALVYSSIVIVVCIWMKYWNNGIYLQFHSNCRYPSG</sequence>
<dbReference type="AlphaFoldDB" id="A0A8T0KEZ2"/>
<name>A0A8T0KEZ2_PHAAN</name>
<keyword evidence="1" id="KW-1133">Transmembrane helix</keyword>
<keyword evidence="1" id="KW-0472">Membrane</keyword>